<name>A0A8J3WXB1_9ACTN</name>
<protein>
    <submittedName>
        <fullName evidence="3">Alkene reductase</fullName>
    </submittedName>
</protein>
<dbReference type="InterPro" id="IPR045247">
    <property type="entry name" value="Oye-like"/>
</dbReference>
<dbReference type="SUPFAM" id="SSF51395">
    <property type="entry name" value="FMN-linked oxidoreductases"/>
    <property type="match status" value="1"/>
</dbReference>
<dbReference type="PANTHER" id="PTHR22893">
    <property type="entry name" value="NADH OXIDOREDUCTASE-RELATED"/>
    <property type="match status" value="1"/>
</dbReference>
<comment type="caution">
    <text evidence="3">The sequence shown here is derived from an EMBL/GenBank/DDBJ whole genome shotgun (WGS) entry which is preliminary data.</text>
</comment>
<reference evidence="3" key="1">
    <citation type="submission" date="2021-01" db="EMBL/GenBank/DDBJ databases">
        <title>Whole genome shotgun sequence of Planobispora takensis NBRC 109077.</title>
        <authorList>
            <person name="Komaki H."/>
            <person name="Tamura T."/>
        </authorList>
    </citation>
    <scope>NUCLEOTIDE SEQUENCE</scope>
    <source>
        <strain evidence="3">NBRC 109077</strain>
    </source>
</reference>
<dbReference type="CDD" id="cd02933">
    <property type="entry name" value="OYE_like_FMN"/>
    <property type="match status" value="1"/>
</dbReference>
<evidence type="ECO:0000313" key="3">
    <source>
        <dbReference type="EMBL" id="GII04673.1"/>
    </source>
</evidence>
<evidence type="ECO:0000259" key="2">
    <source>
        <dbReference type="Pfam" id="PF00724"/>
    </source>
</evidence>
<feature type="region of interest" description="Disordered" evidence="1">
    <location>
        <begin position="331"/>
        <end position="355"/>
    </location>
</feature>
<dbReference type="Pfam" id="PF00724">
    <property type="entry name" value="Oxidored_FMN"/>
    <property type="match status" value="1"/>
</dbReference>
<evidence type="ECO:0000313" key="4">
    <source>
        <dbReference type="Proteomes" id="UP000634476"/>
    </source>
</evidence>
<evidence type="ECO:0000256" key="1">
    <source>
        <dbReference type="SAM" id="MobiDB-lite"/>
    </source>
</evidence>
<proteinExistence type="predicted"/>
<accession>A0A8J3WXB1</accession>
<organism evidence="3 4">
    <name type="scientific">Planobispora takensis</name>
    <dbReference type="NCBI Taxonomy" id="1367882"/>
    <lineage>
        <taxon>Bacteria</taxon>
        <taxon>Bacillati</taxon>
        <taxon>Actinomycetota</taxon>
        <taxon>Actinomycetes</taxon>
        <taxon>Streptosporangiales</taxon>
        <taxon>Streptosporangiaceae</taxon>
        <taxon>Planobispora</taxon>
    </lineage>
</organism>
<gene>
    <name evidence="3" type="ORF">Pta02_66810</name>
</gene>
<dbReference type="PANTHER" id="PTHR22893:SF91">
    <property type="entry name" value="NADPH DEHYDROGENASE 2-RELATED"/>
    <property type="match status" value="1"/>
</dbReference>
<feature type="domain" description="NADH:flavin oxidoreductase/NADH oxidase N-terminal" evidence="2">
    <location>
        <begin position="3"/>
        <end position="232"/>
    </location>
</feature>
<dbReference type="InterPro" id="IPR001155">
    <property type="entry name" value="OxRdtase_FMN_N"/>
</dbReference>
<dbReference type="Gene3D" id="3.20.20.70">
    <property type="entry name" value="Aldolase class I"/>
    <property type="match status" value="1"/>
</dbReference>
<dbReference type="Proteomes" id="UP000634476">
    <property type="component" value="Unassembled WGS sequence"/>
</dbReference>
<dbReference type="GO" id="GO:0016491">
    <property type="term" value="F:oxidoreductase activity"/>
    <property type="evidence" value="ECO:0007669"/>
    <property type="project" value="InterPro"/>
</dbReference>
<dbReference type="InterPro" id="IPR013785">
    <property type="entry name" value="Aldolase_TIM"/>
</dbReference>
<keyword evidence="4" id="KW-1185">Reference proteome</keyword>
<sequence length="355" mass="37191">MPDLFEPVRLGRLRLPNRLVMSPMTRSRADRRGVPPAEAALYYAQRATAGLIITEGVQPSLAGQGYPGTPGLHTDEQVDGWRAVTEAVHAAGGRIFTQLMHTGRIGHPSLNGLPPVAPSPVRAAGRILTPAGRRDLPVPRQLTAAGILATVDDFAHAARRALDAGFDGVELHGGNGYLIHQFLASRTNLRDDGYGRDRIRFAVEVASAVAGAIGGDRVGLRITPGNPYNDMAEDGADEVYPALIDALAPLGLVYLHLAGSAAGTPLGGRIRASWPGRLVAAPGSGGEPSADGGRAEGERWLAHGADLIAFGRAFLANPDFVERLRTGAPLNRPDPATYYGGGARGYTDYSPASAG</sequence>
<dbReference type="RefSeq" id="WP_203878914.1">
    <property type="nucleotide sequence ID" value="NZ_BOOK01000053.1"/>
</dbReference>
<dbReference type="EMBL" id="BOOK01000053">
    <property type="protein sequence ID" value="GII04673.1"/>
    <property type="molecule type" value="Genomic_DNA"/>
</dbReference>
<dbReference type="AlphaFoldDB" id="A0A8J3WXB1"/>
<dbReference type="GO" id="GO:0010181">
    <property type="term" value="F:FMN binding"/>
    <property type="evidence" value="ECO:0007669"/>
    <property type="project" value="InterPro"/>
</dbReference>